<proteinExistence type="predicted"/>
<protein>
    <submittedName>
        <fullName evidence="2">Uncharacterized protein</fullName>
    </submittedName>
</protein>
<name>A0A9J6GCJ9_HAELO</name>
<evidence type="ECO:0000313" key="3">
    <source>
        <dbReference type="Proteomes" id="UP000821853"/>
    </source>
</evidence>
<dbReference type="InterPro" id="IPR036285">
    <property type="entry name" value="PRP4-like_sf"/>
</dbReference>
<reference evidence="2 3" key="1">
    <citation type="journal article" date="2020" name="Cell">
        <title>Large-Scale Comparative Analyses of Tick Genomes Elucidate Their Genetic Diversity and Vector Capacities.</title>
        <authorList>
            <consortium name="Tick Genome and Microbiome Consortium (TIGMIC)"/>
            <person name="Jia N."/>
            <person name="Wang J."/>
            <person name="Shi W."/>
            <person name="Du L."/>
            <person name="Sun Y."/>
            <person name="Zhan W."/>
            <person name="Jiang J.F."/>
            <person name="Wang Q."/>
            <person name="Zhang B."/>
            <person name="Ji P."/>
            <person name="Bell-Sakyi L."/>
            <person name="Cui X.M."/>
            <person name="Yuan T.T."/>
            <person name="Jiang B.G."/>
            <person name="Yang W.F."/>
            <person name="Lam T.T."/>
            <person name="Chang Q.C."/>
            <person name="Ding S.J."/>
            <person name="Wang X.J."/>
            <person name="Zhu J.G."/>
            <person name="Ruan X.D."/>
            <person name="Zhao L."/>
            <person name="Wei J.T."/>
            <person name="Ye R.Z."/>
            <person name="Que T.C."/>
            <person name="Du C.H."/>
            <person name="Zhou Y.H."/>
            <person name="Cheng J.X."/>
            <person name="Dai P.F."/>
            <person name="Guo W.B."/>
            <person name="Han X.H."/>
            <person name="Huang E.J."/>
            <person name="Li L.F."/>
            <person name="Wei W."/>
            <person name="Gao Y.C."/>
            <person name="Liu J.Z."/>
            <person name="Shao H.Z."/>
            <person name="Wang X."/>
            <person name="Wang C.C."/>
            <person name="Yang T.C."/>
            <person name="Huo Q.B."/>
            <person name="Li W."/>
            <person name="Chen H.Y."/>
            <person name="Chen S.E."/>
            <person name="Zhou L.G."/>
            <person name="Ni X.B."/>
            <person name="Tian J.H."/>
            <person name="Sheng Y."/>
            <person name="Liu T."/>
            <person name="Pan Y.S."/>
            <person name="Xia L.Y."/>
            <person name="Li J."/>
            <person name="Zhao F."/>
            <person name="Cao W.C."/>
        </authorList>
    </citation>
    <scope>NUCLEOTIDE SEQUENCE [LARGE SCALE GENOMIC DNA]</scope>
    <source>
        <strain evidence="2">HaeL-2018</strain>
    </source>
</reference>
<comment type="caution">
    <text evidence="2">The sequence shown here is derived from an EMBL/GenBank/DDBJ whole genome shotgun (WGS) entry which is preliminary data.</text>
</comment>
<dbReference type="Proteomes" id="UP000821853">
    <property type="component" value="Chromosome 3"/>
</dbReference>
<gene>
    <name evidence="2" type="ORF">HPB48_017357</name>
</gene>
<dbReference type="VEuPathDB" id="VectorBase:HLOH_045574"/>
<dbReference type="Gene3D" id="4.10.280.110">
    <property type="entry name" value="Pre-mRNA processing factor 4 domain"/>
    <property type="match status" value="1"/>
</dbReference>
<dbReference type="EMBL" id="JABSTR010000005">
    <property type="protein sequence ID" value="KAH9372108.1"/>
    <property type="molecule type" value="Genomic_DNA"/>
</dbReference>
<keyword evidence="3" id="KW-1185">Reference proteome</keyword>
<feature type="region of interest" description="Disordered" evidence="1">
    <location>
        <begin position="84"/>
        <end position="106"/>
    </location>
</feature>
<evidence type="ECO:0000256" key="1">
    <source>
        <dbReference type="SAM" id="MobiDB-lite"/>
    </source>
</evidence>
<dbReference type="AlphaFoldDB" id="A0A9J6GCJ9"/>
<organism evidence="2 3">
    <name type="scientific">Haemaphysalis longicornis</name>
    <name type="common">Bush tick</name>
    <dbReference type="NCBI Taxonomy" id="44386"/>
    <lineage>
        <taxon>Eukaryota</taxon>
        <taxon>Metazoa</taxon>
        <taxon>Ecdysozoa</taxon>
        <taxon>Arthropoda</taxon>
        <taxon>Chelicerata</taxon>
        <taxon>Arachnida</taxon>
        <taxon>Acari</taxon>
        <taxon>Parasitiformes</taxon>
        <taxon>Ixodida</taxon>
        <taxon>Ixodoidea</taxon>
        <taxon>Ixodidae</taxon>
        <taxon>Haemaphysalinae</taxon>
        <taxon>Haemaphysalis</taxon>
    </lineage>
</organism>
<dbReference type="SUPFAM" id="SSF158230">
    <property type="entry name" value="PRP4-like"/>
    <property type="match status" value="1"/>
</dbReference>
<accession>A0A9J6GCJ9</accession>
<sequence length="113" mass="12511">MSAIDGVMFARSHVSLGAVKAKARKLCEQMNLLGLSKQMAFSLLKKRHEEDDQRALPRKEGCRECSVIRRLQDCSEPILLFGETEPDPGARSGQGHLQRLPGHEGTPGLFKLV</sequence>
<evidence type="ECO:0000313" key="2">
    <source>
        <dbReference type="EMBL" id="KAH9372108.1"/>
    </source>
</evidence>